<dbReference type="SUPFAM" id="SSF56059">
    <property type="entry name" value="Glutathione synthetase ATP-binding domain-like"/>
    <property type="match status" value="1"/>
</dbReference>
<dbReference type="Gene3D" id="3.90.600.10">
    <property type="entry name" value="Phosphoribosylglycinamide synthetase, C-terminal domain"/>
    <property type="match status" value="1"/>
</dbReference>
<dbReference type="Pfam" id="PF01071">
    <property type="entry name" value="GARS_A"/>
    <property type="match status" value="1"/>
</dbReference>
<dbReference type="InterPro" id="IPR011761">
    <property type="entry name" value="ATP-grasp"/>
</dbReference>
<comment type="similarity">
    <text evidence="7">Belongs to the GARS family.</text>
</comment>
<dbReference type="InterPro" id="IPR037123">
    <property type="entry name" value="PRibGlycinamide_synth_C_sf"/>
</dbReference>
<dbReference type="NCBIfam" id="TIGR00877">
    <property type="entry name" value="purD"/>
    <property type="match status" value="1"/>
</dbReference>
<dbReference type="InterPro" id="IPR020560">
    <property type="entry name" value="PRibGlycinamide_synth_C-dom"/>
</dbReference>
<dbReference type="GO" id="GO:0005524">
    <property type="term" value="F:ATP binding"/>
    <property type="evidence" value="ECO:0007669"/>
    <property type="project" value="UniProtKB-KW"/>
</dbReference>
<accession>A0A6J7HSK4</accession>
<dbReference type="InterPro" id="IPR000115">
    <property type="entry name" value="PRibGlycinamide_synth"/>
</dbReference>
<dbReference type="PANTHER" id="PTHR43472:SF1">
    <property type="entry name" value="PHOSPHORIBOSYLAMINE--GLYCINE LIGASE, CHLOROPLASTIC"/>
    <property type="match status" value="1"/>
</dbReference>
<evidence type="ECO:0000256" key="3">
    <source>
        <dbReference type="ARBA" id="ARBA00022598"/>
    </source>
</evidence>
<dbReference type="HAMAP" id="MF_00138">
    <property type="entry name" value="GARS"/>
    <property type="match status" value="1"/>
</dbReference>
<dbReference type="Gene3D" id="3.30.1490.20">
    <property type="entry name" value="ATP-grasp fold, A domain"/>
    <property type="match status" value="1"/>
</dbReference>
<dbReference type="EC" id="6.3.4.13" evidence="2"/>
<dbReference type="SMART" id="SM01210">
    <property type="entry name" value="GARS_C"/>
    <property type="match status" value="1"/>
</dbReference>
<gene>
    <name evidence="11" type="ORF">UFOPK3605_01547</name>
</gene>
<dbReference type="Gene3D" id="3.30.470.20">
    <property type="entry name" value="ATP-grasp fold, B domain"/>
    <property type="match status" value="1"/>
</dbReference>
<evidence type="ECO:0000259" key="10">
    <source>
        <dbReference type="PROSITE" id="PS50975"/>
    </source>
</evidence>
<dbReference type="GO" id="GO:0006189">
    <property type="term" value="P:'de novo' IMP biosynthetic process"/>
    <property type="evidence" value="ECO:0007669"/>
    <property type="project" value="UniProtKB-UniPathway"/>
</dbReference>
<dbReference type="AlphaFoldDB" id="A0A6J7HSK4"/>
<evidence type="ECO:0000256" key="5">
    <source>
        <dbReference type="ARBA" id="ARBA00022755"/>
    </source>
</evidence>
<dbReference type="InterPro" id="IPR020561">
    <property type="entry name" value="PRibGlycinamid_synth_ATP-grasp"/>
</dbReference>
<keyword evidence="3" id="KW-0436">Ligase</keyword>
<evidence type="ECO:0000256" key="1">
    <source>
        <dbReference type="ARBA" id="ARBA00005174"/>
    </source>
</evidence>
<dbReference type="InterPro" id="IPR020562">
    <property type="entry name" value="PRibGlycinamide_synth_N"/>
</dbReference>
<feature type="domain" description="ATP-grasp" evidence="10">
    <location>
        <begin position="107"/>
        <end position="315"/>
    </location>
</feature>
<dbReference type="Gene3D" id="3.40.50.20">
    <property type="match status" value="1"/>
</dbReference>
<dbReference type="PROSITE" id="PS50975">
    <property type="entry name" value="ATP_GRASP"/>
    <property type="match status" value="1"/>
</dbReference>
<dbReference type="Pfam" id="PF02844">
    <property type="entry name" value="GARS_N"/>
    <property type="match status" value="1"/>
</dbReference>
<organism evidence="11">
    <name type="scientific">freshwater metagenome</name>
    <dbReference type="NCBI Taxonomy" id="449393"/>
    <lineage>
        <taxon>unclassified sequences</taxon>
        <taxon>metagenomes</taxon>
        <taxon>ecological metagenomes</taxon>
    </lineage>
</organism>
<name>A0A6J7HSK4_9ZZZZ</name>
<reference evidence="11" key="1">
    <citation type="submission" date="2020-05" db="EMBL/GenBank/DDBJ databases">
        <authorList>
            <person name="Chiriac C."/>
            <person name="Salcher M."/>
            <person name="Ghai R."/>
            <person name="Kavagutti S V."/>
        </authorList>
    </citation>
    <scope>NUCLEOTIDE SEQUENCE</scope>
</reference>
<protein>
    <recommendedName>
        <fullName evidence="2">phosphoribosylamine--glycine ligase</fullName>
        <ecNumber evidence="2">6.3.4.13</ecNumber>
    </recommendedName>
    <alternativeName>
        <fullName evidence="8">Glycinamide ribonucleotide synthetase</fullName>
    </alternativeName>
    <alternativeName>
        <fullName evidence="9">Phosphoribosylglycinamide synthetase</fullName>
    </alternativeName>
</protein>
<dbReference type="PANTHER" id="PTHR43472">
    <property type="entry name" value="PHOSPHORIBOSYLAMINE--GLYCINE LIGASE"/>
    <property type="match status" value="1"/>
</dbReference>
<evidence type="ECO:0000256" key="2">
    <source>
        <dbReference type="ARBA" id="ARBA00013255"/>
    </source>
</evidence>
<dbReference type="InterPro" id="IPR016185">
    <property type="entry name" value="PreATP-grasp_dom_sf"/>
</dbReference>
<dbReference type="FunFam" id="3.90.600.10:FF:000001">
    <property type="entry name" value="Trifunctional purine biosynthetic protein adenosine-3"/>
    <property type="match status" value="1"/>
</dbReference>
<evidence type="ECO:0000256" key="8">
    <source>
        <dbReference type="ARBA" id="ARBA00042242"/>
    </source>
</evidence>
<evidence type="ECO:0000256" key="6">
    <source>
        <dbReference type="ARBA" id="ARBA00022840"/>
    </source>
</evidence>
<dbReference type="EMBL" id="CAFBMM010000125">
    <property type="protein sequence ID" value="CAB4918679.1"/>
    <property type="molecule type" value="Genomic_DNA"/>
</dbReference>
<keyword evidence="4" id="KW-0547">Nucleotide-binding</keyword>
<dbReference type="PROSITE" id="PS00184">
    <property type="entry name" value="GARS"/>
    <property type="match status" value="1"/>
</dbReference>
<evidence type="ECO:0000256" key="4">
    <source>
        <dbReference type="ARBA" id="ARBA00022741"/>
    </source>
</evidence>
<dbReference type="SMART" id="SM01209">
    <property type="entry name" value="GARS_A"/>
    <property type="match status" value="1"/>
</dbReference>
<keyword evidence="6" id="KW-0067">ATP-binding</keyword>
<dbReference type="GO" id="GO:0009113">
    <property type="term" value="P:purine nucleobase biosynthetic process"/>
    <property type="evidence" value="ECO:0007669"/>
    <property type="project" value="InterPro"/>
</dbReference>
<dbReference type="GO" id="GO:0046872">
    <property type="term" value="F:metal ion binding"/>
    <property type="evidence" value="ECO:0007669"/>
    <property type="project" value="InterPro"/>
</dbReference>
<dbReference type="InterPro" id="IPR020559">
    <property type="entry name" value="PRibGlycinamide_synth_CS"/>
</dbReference>
<dbReference type="UniPathway" id="UPA00074">
    <property type="reaction ID" value="UER00125"/>
</dbReference>
<dbReference type="GO" id="GO:0004637">
    <property type="term" value="F:phosphoribosylamine-glycine ligase activity"/>
    <property type="evidence" value="ECO:0007669"/>
    <property type="project" value="UniProtKB-EC"/>
</dbReference>
<dbReference type="Pfam" id="PF02843">
    <property type="entry name" value="GARS_C"/>
    <property type="match status" value="1"/>
</dbReference>
<evidence type="ECO:0000313" key="11">
    <source>
        <dbReference type="EMBL" id="CAB4918679.1"/>
    </source>
</evidence>
<evidence type="ECO:0000256" key="7">
    <source>
        <dbReference type="ARBA" id="ARBA00038345"/>
    </source>
</evidence>
<sequence>MKVLVVGSGGREHALAWGLTRSPSVSEVFVGPGNPGIELPARTVALEASEPNAVVELANELDIDLVIVGSEGPLVNGVVDAVQASGRHAFGPTAAGARLEGSKAWMKEVLAGAGVPTAAHGSFTDAATAATFLNTLEGLYVVKTDGLAAGKGVLVTESEEEALLAVHDYLSGEAFGDAGRTVVIEEGLRGPELSLLVICNGDPDAAVALAPAQDFKRIHDLDHGPNTGGMGAYSPVPIVGPEMVSQVMATAVTPTLHSLAASGIEYRGVLYAGIMLTADGPKVLEYNVRFGDPECQAVVPRLTTDLGELCWASATGATLPEVKFRDEACVTVVLASENYPGSPRTGDVIEGLTAAQEVPDTAIFHAGTTLRAGDGALLTAGGRVLAVTAWGPQIADARSRAYECAQLISWPGVQYRTDIAQLAAEMPSAQF</sequence>
<dbReference type="SUPFAM" id="SSF51246">
    <property type="entry name" value="Rudiment single hybrid motif"/>
    <property type="match status" value="1"/>
</dbReference>
<comment type="pathway">
    <text evidence="1">Purine metabolism; IMP biosynthesis via de novo pathway; N(1)-(5-phospho-D-ribosyl)glycinamide from 5-phospho-alpha-D-ribose 1-diphosphate: step 2/2.</text>
</comment>
<dbReference type="InterPro" id="IPR013815">
    <property type="entry name" value="ATP_grasp_subdomain_1"/>
</dbReference>
<dbReference type="SUPFAM" id="SSF52440">
    <property type="entry name" value="PreATP-grasp domain"/>
    <property type="match status" value="1"/>
</dbReference>
<evidence type="ECO:0000256" key="9">
    <source>
        <dbReference type="ARBA" id="ARBA00042864"/>
    </source>
</evidence>
<keyword evidence="5" id="KW-0658">Purine biosynthesis</keyword>
<proteinExistence type="inferred from homology"/>
<dbReference type="InterPro" id="IPR011054">
    <property type="entry name" value="Rudment_hybrid_motif"/>
</dbReference>